<accession>X6NU05</accession>
<comment type="caution">
    <text evidence="2">The sequence shown here is derived from an EMBL/GenBank/DDBJ whole genome shotgun (WGS) entry which is preliminary data.</text>
</comment>
<sequence>MNCTPKKRTRCLGFVSVIKLGVDKPITFQFQSEQKKKKKIIKLLGLALHGKSGRSKSGWEMGLRTLHFSPQMEKQLTVLTQNKSRSQQQAKMLELKVYQIHQDQICELPSNATVLASSKNCPIEMFEVDGIVLGMQGHPEFSQEYIKEEIEATRTSEIDQVCQDALKEVSQEKPDPEVFKTFLCNWLK</sequence>
<proteinExistence type="predicted"/>
<reference evidence="2 3" key="1">
    <citation type="journal article" date="2013" name="Curr. Biol.">
        <title>The Genome of the Foraminiferan Reticulomyxa filosa.</title>
        <authorList>
            <person name="Glockner G."/>
            <person name="Hulsmann N."/>
            <person name="Schleicher M."/>
            <person name="Noegel A.A."/>
            <person name="Eichinger L."/>
            <person name="Gallinger C."/>
            <person name="Pawlowski J."/>
            <person name="Sierra R."/>
            <person name="Euteneuer U."/>
            <person name="Pillet L."/>
            <person name="Moustafa A."/>
            <person name="Platzer M."/>
            <person name="Groth M."/>
            <person name="Szafranski K."/>
            <person name="Schliwa M."/>
        </authorList>
    </citation>
    <scope>NUCLEOTIDE SEQUENCE [LARGE SCALE GENOMIC DNA]</scope>
</reference>
<dbReference type="Pfam" id="PF00117">
    <property type="entry name" value="GATase"/>
    <property type="match status" value="1"/>
</dbReference>
<dbReference type="InterPro" id="IPR029062">
    <property type="entry name" value="Class_I_gatase-like"/>
</dbReference>
<gene>
    <name evidence="2" type="ORF">RFI_07648</name>
</gene>
<dbReference type="InterPro" id="IPR044992">
    <property type="entry name" value="ChyE-like"/>
</dbReference>
<dbReference type="OrthoDB" id="92161at2759"/>
<evidence type="ECO:0000259" key="1">
    <source>
        <dbReference type="Pfam" id="PF00117"/>
    </source>
</evidence>
<dbReference type="GO" id="GO:0005829">
    <property type="term" value="C:cytosol"/>
    <property type="evidence" value="ECO:0007669"/>
    <property type="project" value="TreeGrafter"/>
</dbReference>
<protein>
    <submittedName>
        <fullName evidence="2">GMP synthase</fullName>
    </submittedName>
</protein>
<dbReference type="Gene3D" id="3.40.50.880">
    <property type="match status" value="1"/>
</dbReference>
<dbReference type="EMBL" id="ASPP01006045">
    <property type="protein sequence ID" value="ETO29471.1"/>
    <property type="molecule type" value="Genomic_DNA"/>
</dbReference>
<keyword evidence="3" id="KW-1185">Reference proteome</keyword>
<name>X6NU05_RETFI</name>
<dbReference type="Proteomes" id="UP000023152">
    <property type="component" value="Unassembled WGS sequence"/>
</dbReference>
<dbReference type="PANTHER" id="PTHR42695:SF5">
    <property type="entry name" value="GLUTAMINE AMIDOTRANSFERASE YLR126C-RELATED"/>
    <property type="match status" value="1"/>
</dbReference>
<dbReference type="AlphaFoldDB" id="X6NU05"/>
<evidence type="ECO:0000313" key="3">
    <source>
        <dbReference type="Proteomes" id="UP000023152"/>
    </source>
</evidence>
<organism evidence="2 3">
    <name type="scientific">Reticulomyxa filosa</name>
    <dbReference type="NCBI Taxonomy" id="46433"/>
    <lineage>
        <taxon>Eukaryota</taxon>
        <taxon>Sar</taxon>
        <taxon>Rhizaria</taxon>
        <taxon>Retaria</taxon>
        <taxon>Foraminifera</taxon>
        <taxon>Monothalamids</taxon>
        <taxon>Reticulomyxidae</taxon>
        <taxon>Reticulomyxa</taxon>
    </lineage>
</organism>
<feature type="domain" description="Glutamine amidotransferase" evidence="1">
    <location>
        <begin position="72"/>
        <end position="146"/>
    </location>
</feature>
<dbReference type="SUPFAM" id="SSF52317">
    <property type="entry name" value="Class I glutamine amidotransferase-like"/>
    <property type="match status" value="1"/>
</dbReference>
<evidence type="ECO:0000313" key="2">
    <source>
        <dbReference type="EMBL" id="ETO29471.1"/>
    </source>
</evidence>
<dbReference type="PANTHER" id="PTHR42695">
    <property type="entry name" value="GLUTAMINE AMIDOTRANSFERASE YLR126C-RELATED"/>
    <property type="match status" value="1"/>
</dbReference>
<dbReference type="InterPro" id="IPR017926">
    <property type="entry name" value="GATASE"/>
</dbReference>